<gene>
    <name evidence="1" type="ORF">MM213_03145</name>
</gene>
<dbReference type="RefSeq" id="WP_241410049.1">
    <property type="nucleotide sequence ID" value="NZ_JAKZGO010000002.1"/>
</dbReference>
<keyword evidence="2" id="KW-1185">Reference proteome</keyword>
<organism evidence="1 2">
    <name type="scientific">Belliella alkalica</name>
    <dbReference type="NCBI Taxonomy" id="1730871"/>
    <lineage>
        <taxon>Bacteria</taxon>
        <taxon>Pseudomonadati</taxon>
        <taxon>Bacteroidota</taxon>
        <taxon>Cytophagia</taxon>
        <taxon>Cytophagales</taxon>
        <taxon>Cyclobacteriaceae</taxon>
        <taxon>Belliella</taxon>
    </lineage>
</organism>
<evidence type="ECO:0000313" key="1">
    <source>
        <dbReference type="EMBL" id="MCH7412467.1"/>
    </source>
</evidence>
<protein>
    <submittedName>
        <fullName evidence="1">Uncharacterized protein</fullName>
    </submittedName>
</protein>
<dbReference type="EMBL" id="JAKZGO010000002">
    <property type="protein sequence ID" value="MCH7412467.1"/>
    <property type="molecule type" value="Genomic_DNA"/>
</dbReference>
<evidence type="ECO:0000313" key="2">
    <source>
        <dbReference type="Proteomes" id="UP001165430"/>
    </source>
</evidence>
<sequence length="191" mass="21630">MQMIYFIAALFMTAQTTGCAKKKDFVQDQSIQHTEFNIVHLEVGGEVVFDSTKMTHSNLSIYPNQLMFTVMDDEGQNITITFAGKDISQRKPEALTFDSPGLFHGFSNAQDVFFIAFGKLASDREPGQLKYERHLPQLIMQGELKVISWTDSVFEFSFEGKLGEENQVNTPESWLPFSGSIKAASYQQYNE</sequence>
<comment type="caution">
    <text evidence="1">The sequence shown here is derived from an EMBL/GenBank/DDBJ whole genome shotgun (WGS) entry which is preliminary data.</text>
</comment>
<accession>A0ABS9V7S2</accession>
<proteinExistence type="predicted"/>
<reference evidence="1" key="1">
    <citation type="submission" date="2022-03" db="EMBL/GenBank/DDBJ databases">
        <title>De novo assembled genomes of Belliella spp. (Cyclobacteriaceae) strains.</title>
        <authorList>
            <person name="Szabo A."/>
            <person name="Korponai K."/>
            <person name="Felfoldi T."/>
        </authorList>
    </citation>
    <scope>NUCLEOTIDE SEQUENCE</scope>
    <source>
        <strain evidence="1">DSM 111903</strain>
    </source>
</reference>
<dbReference type="Proteomes" id="UP001165430">
    <property type="component" value="Unassembled WGS sequence"/>
</dbReference>
<name>A0ABS9V7S2_9BACT</name>